<keyword evidence="1" id="KW-0472">Membrane</keyword>
<dbReference type="AlphaFoldDB" id="X0T8Z6"/>
<accession>X0T8Z6</accession>
<evidence type="ECO:0000313" key="2">
    <source>
        <dbReference type="EMBL" id="GAF83811.1"/>
    </source>
</evidence>
<keyword evidence="1" id="KW-0812">Transmembrane</keyword>
<feature type="transmembrane region" description="Helical" evidence="1">
    <location>
        <begin position="36"/>
        <end position="57"/>
    </location>
</feature>
<comment type="caution">
    <text evidence="2">The sequence shown here is derived from an EMBL/GenBank/DDBJ whole genome shotgun (WGS) entry which is preliminary data.</text>
</comment>
<evidence type="ECO:0000256" key="1">
    <source>
        <dbReference type="SAM" id="Phobius"/>
    </source>
</evidence>
<keyword evidence="1" id="KW-1133">Transmembrane helix</keyword>
<proteinExistence type="predicted"/>
<name>X0T8Z6_9ZZZZ</name>
<gene>
    <name evidence="2" type="ORF">S01H1_12026</name>
</gene>
<sequence>MNKTAINIVISTLVILTIIAGLIMAVLAVFGNTFFWLQMEIIPAILITLLILVFWVVNKNK</sequence>
<reference evidence="2" key="1">
    <citation type="journal article" date="2014" name="Front. Microbiol.">
        <title>High frequency of phylogenetically diverse reductive dehalogenase-homologous genes in deep subseafloor sedimentary metagenomes.</title>
        <authorList>
            <person name="Kawai M."/>
            <person name="Futagami T."/>
            <person name="Toyoda A."/>
            <person name="Takaki Y."/>
            <person name="Nishi S."/>
            <person name="Hori S."/>
            <person name="Arai W."/>
            <person name="Tsubouchi T."/>
            <person name="Morono Y."/>
            <person name="Uchiyama I."/>
            <person name="Ito T."/>
            <person name="Fujiyama A."/>
            <person name="Inagaki F."/>
            <person name="Takami H."/>
        </authorList>
    </citation>
    <scope>NUCLEOTIDE SEQUENCE</scope>
    <source>
        <strain evidence="2">Expedition CK06-06</strain>
    </source>
</reference>
<feature type="transmembrane region" description="Helical" evidence="1">
    <location>
        <begin position="7"/>
        <end position="30"/>
    </location>
</feature>
<organism evidence="2">
    <name type="scientific">marine sediment metagenome</name>
    <dbReference type="NCBI Taxonomy" id="412755"/>
    <lineage>
        <taxon>unclassified sequences</taxon>
        <taxon>metagenomes</taxon>
        <taxon>ecological metagenomes</taxon>
    </lineage>
</organism>
<protein>
    <submittedName>
        <fullName evidence="2">Uncharacterized protein</fullName>
    </submittedName>
</protein>
<dbReference type="EMBL" id="BARS01006152">
    <property type="protein sequence ID" value="GAF83811.1"/>
    <property type="molecule type" value="Genomic_DNA"/>
</dbReference>